<dbReference type="RefSeq" id="WP_042244345.1">
    <property type="nucleotide sequence ID" value="NZ_BBNR01000012.1"/>
</dbReference>
<name>A0A090VUP7_9FLAO</name>
<evidence type="ECO:0000313" key="3">
    <source>
        <dbReference type="Proteomes" id="UP000029641"/>
    </source>
</evidence>
<evidence type="ECO:0000313" key="1">
    <source>
        <dbReference type="EMBL" id="GAL67728.1"/>
    </source>
</evidence>
<comment type="caution">
    <text evidence="1">The sequence shown here is derived from an EMBL/GenBank/DDBJ whole genome shotgun (WGS) entry which is preliminary data.</text>
</comment>
<keyword evidence="4" id="KW-1185">Reference proteome</keyword>
<evidence type="ECO:0000313" key="2">
    <source>
        <dbReference type="EMBL" id="GAL88320.1"/>
    </source>
</evidence>
<sequence length="260" mass="27750">MAPLLGEVLLAFVPGSDIIGFIQSLSQGDALGASLAMAGLIVDALGLRAIRGAIKASRIFRKGLIITRKLGRALKAAGAAAKRGFRIALEAGQLVLKKAGEVIARGDDAVRRFLSRLDDFTKALDNAIDSFKRGARYVLGGTGRHGDVKGHHPLAKKSFEGEAVYNANEAFSVSANSLNDFGVAHTAITGKQRSLYTAWKRANPHKTMTINDMARIELDAMVQTGIPEDVARGWIVKALEDLKNQGVSAIINIPWNGVNP</sequence>
<evidence type="ECO:0000313" key="4">
    <source>
        <dbReference type="Proteomes" id="UP000030184"/>
    </source>
</evidence>
<organism evidence="1 3">
    <name type="scientific">Jejuia pallidilutea</name>
    <dbReference type="NCBI Taxonomy" id="504487"/>
    <lineage>
        <taxon>Bacteria</taxon>
        <taxon>Pseudomonadati</taxon>
        <taxon>Bacteroidota</taxon>
        <taxon>Flavobacteriia</taxon>
        <taxon>Flavobacteriales</taxon>
        <taxon>Flavobacteriaceae</taxon>
        <taxon>Jejuia</taxon>
    </lineage>
</organism>
<accession>A0A090VUP7</accession>
<dbReference type="OrthoDB" id="1453391at2"/>
<dbReference type="Proteomes" id="UP000029641">
    <property type="component" value="Unassembled WGS sequence"/>
</dbReference>
<protein>
    <submittedName>
        <fullName evidence="1">Uncharacterized protein</fullName>
    </submittedName>
</protein>
<dbReference type="EMBL" id="BBNR01000012">
    <property type="protein sequence ID" value="GAL67728.1"/>
    <property type="molecule type" value="Genomic_DNA"/>
</dbReference>
<reference evidence="4" key="1">
    <citation type="journal article" date="2014" name="Genome Announc.">
        <title>Draft Genome Sequence of Marine Flavobacterium Jejuia pallidilutea Strain 11shimoA1 and Pigmentation Mutants.</title>
        <authorList>
            <person name="Takatani N."/>
            <person name="Nakanishi M."/>
            <person name="Meirelles P."/>
            <person name="Mino S."/>
            <person name="Suda W."/>
            <person name="Oshima K."/>
            <person name="Hattori M."/>
            <person name="Ohkuma M."/>
            <person name="Hosokawa M."/>
            <person name="Miyashita K."/>
            <person name="Thompson F.L."/>
            <person name="Niwa A."/>
            <person name="Sawabe T."/>
            <person name="Sawabe T."/>
        </authorList>
    </citation>
    <scope>NUCLEOTIDE SEQUENCE [LARGE SCALE GENOMIC DNA]</scope>
    <source>
        <strain evidence="4">JCM 19538</strain>
    </source>
</reference>
<dbReference type="Proteomes" id="UP000030184">
    <property type="component" value="Unassembled WGS sequence"/>
</dbReference>
<dbReference type="eggNOG" id="COG3209">
    <property type="taxonomic scope" value="Bacteria"/>
</dbReference>
<dbReference type="STRING" id="504487.JCM19538_1646"/>
<proteinExistence type="predicted"/>
<gene>
    <name evidence="1" type="ORF">JCM19301_1015</name>
    <name evidence="2" type="ORF">JCM19538_1646</name>
</gene>
<dbReference type="AlphaFoldDB" id="A0A090VUP7"/>
<dbReference type="EMBL" id="BBNY01000002">
    <property type="protein sequence ID" value="GAL88320.1"/>
    <property type="molecule type" value="Genomic_DNA"/>
</dbReference>